<dbReference type="EMBL" id="JARJLG010000171">
    <property type="protein sequence ID" value="KAJ7732903.1"/>
    <property type="molecule type" value="Genomic_DNA"/>
</dbReference>
<reference evidence="2" key="1">
    <citation type="submission" date="2023-03" db="EMBL/GenBank/DDBJ databases">
        <title>Massive genome expansion in bonnet fungi (Mycena s.s.) driven by repeated elements and novel gene families across ecological guilds.</title>
        <authorList>
            <consortium name="Lawrence Berkeley National Laboratory"/>
            <person name="Harder C.B."/>
            <person name="Miyauchi S."/>
            <person name="Viragh M."/>
            <person name="Kuo A."/>
            <person name="Thoen E."/>
            <person name="Andreopoulos B."/>
            <person name="Lu D."/>
            <person name="Skrede I."/>
            <person name="Drula E."/>
            <person name="Henrissat B."/>
            <person name="Morin E."/>
            <person name="Kohler A."/>
            <person name="Barry K."/>
            <person name="LaButti K."/>
            <person name="Morin E."/>
            <person name="Salamov A."/>
            <person name="Lipzen A."/>
            <person name="Mereny Z."/>
            <person name="Hegedus B."/>
            <person name="Baldrian P."/>
            <person name="Stursova M."/>
            <person name="Weitz H."/>
            <person name="Taylor A."/>
            <person name="Grigoriev I.V."/>
            <person name="Nagy L.G."/>
            <person name="Martin F."/>
            <person name="Kauserud H."/>
        </authorList>
    </citation>
    <scope>NUCLEOTIDE SEQUENCE</scope>
    <source>
        <strain evidence="2">CBHHK188m</strain>
    </source>
</reference>
<evidence type="ECO:0000313" key="2">
    <source>
        <dbReference type="EMBL" id="KAJ7732903.1"/>
    </source>
</evidence>
<proteinExistence type="predicted"/>
<dbReference type="Proteomes" id="UP001215280">
    <property type="component" value="Unassembled WGS sequence"/>
</dbReference>
<dbReference type="AlphaFoldDB" id="A0AAD7I1A5"/>
<name>A0AAD7I1A5_9AGAR</name>
<evidence type="ECO:0000313" key="3">
    <source>
        <dbReference type="Proteomes" id="UP001215280"/>
    </source>
</evidence>
<protein>
    <submittedName>
        <fullName evidence="2">Uncharacterized protein</fullName>
    </submittedName>
</protein>
<accession>A0AAD7I1A5</accession>
<feature type="compositionally biased region" description="Basic and acidic residues" evidence="1">
    <location>
        <begin position="465"/>
        <end position="498"/>
    </location>
</feature>
<feature type="compositionally biased region" description="Basic and acidic residues" evidence="1">
    <location>
        <begin position="443"/>
        <end position="456"/>
    </location>
</feature>
<sequence length="615" mass="67654">MARTKTAKPKEMFKAYVAADVPGIMPFPELAVIATTKGGEAAVPKLNEYQRSWIHNIGLRNVDLANLQRKAAHDFYDEMKTKAFDAKAFQHTVQPGDRVEEAHLPRLVTAWKLKHPKKNDNTAADDGDASDEEEDEAGRTGLLRGYPKAGWRIAIQKVISNKRADAKRKLKMTKNDAGEESTPAAAALAKVIGLNVYSGRDKFRDDRHDDIHEYSKTLPGSMNAGGKFRKAEALLWAKEDQASWEAAAVADEDVDWVQRQNLVATGFKHMVNSLNASGKIEAVPEGIHVRQSFETQYVKLVEECLNGMYVWADKPLKDYAATLEDSAEGAPPVFPLGADAVDEMCPKDLAQTVTSFLVDSYQAAFGSREIPWAAIANAPDEYYDAVKFPLGFAPNGLAELTWNQFYDWATALASGAGAGTSGLFRKTPSSVPPSPRSSSPPAEGREVERLKEHEAEEREAEEREAEEREREAAHLRHEAEEREAERLRREAEDRHAEEEGGVLSAQKKTGRQRKADTQLVPEDAVTAGHPSRARKTPQEAALERAAKLAATVRGAGRPRYEYVAKSPVKGAPGSTKSSQISSPQIFSPRVLSSALQQLKFGSPPPPTERNITVLQ</sequence>
<feature type="compositionally biased region" description="Acidic residues" evidence="1">
    <location>
        <begin position="123"/>
        <end position="136"/>
    </location>
</feature>
<gene>
    <name evidence="2" type="ORF">DFH07DRAFT_780748</name>
</gene>
<evidence type="ECO:0000256" key="1">
    <source>
        <dbReference type="SAM" id="MobiDB-lite"/>
    </source>
</evidence>
<feature type="region of interest" description="Disordered" evidence="1">
    <location>
        <begin position="117"/>
        <end position="141"/>
    </location>
</feature>
<organism evidence="2 3">
    <name type="scientific">Mycena maculata</name>
    <dbReference type="NCBI Taxonomy" id="230809"/>
    <lineage>
        <taxon>Eukaryota</taxon>
        <taxon>Fungi</taxon>
        <taxon>Dikarya</taxon>
        <taxon>Basidiomycota</taxon>
        <taxon>Agaricomycotina</taxon>
        <taxon>Agaricomycetes</taxon>
        <taxon>Agaricomycetidae</taxon>
        <taxon>Agaricales</taxon>
        <taxon>Marasmiineae</taxon>
        <taxon>Mycenaceae</taxon>
        <taxon>Mycena</taxon>
    </lineage>
</organism>
<keyword evidence="3" id="KW-1185">Reference proteome</keyword>
<feature type="region of interest" description="Disordered" evidence="1">
    <location>
        <begin position="423"/>
        <end position="585"/>
    </location>
</feature>
<comment type="caution">
    <text evidence="2">The sequence shown here is derived from an EMBL/GenBank/DDBJ whole genome shotgun (WGS) entry which is preliminary data.</text>
</comment>